<dbReference type="InterPro" id="IPR011701">
    <property type="entry name" value="MFS"/>
</dbReference>
<keyword evidence="2" id="KW-0813">Transport</keyword>
<evidence type="ECO:0000256" key="5">
    <source>
        <dbReference type="ARBA" id="ARBA00023136"/>
    </source>
</evidence>
<feature type="transmembrane region" description="Helical" evidence="7">
    <location>
        <begin position="63"/>
        <end position="83"/>
    </location>
</feature>
<dbReference type="OMA" id="MSGINNT"/>
<feature type="transmembrane region" description="Helical" evidence="7">
    <location>
        <begin position="35"/>
        <end position="57"/>
    </location>
</feature>
<keyword evidence="10" id="KW-1185">Reference proteome</keyword>
<dbReference type="Gene3D" id="1.20.1250.20">
    <property type="entry name" value="MFS general substrate transporter like domains"/>
    <property type="match status" value="2"/>
</dbReference>
<dbReference type="PANTHER" id="PTHR23506">
    <property type="entry name" value="GH10249P"/>
    <property type="match status" value="1"/>
</dbReference>
<reference evidence="10" key="2">
    <citation type="journal article" date="2009" name="Fungal Genet. Biol.">
        <title>The 2008 update of the Aspergillus nidulans genome annotation: a community effort.</title>
        <authorList>
            <person name="Wortman J.R."/>
            <person name="Gilsenan J.M."/>
            <person name="Joardar V."/>
            <person name="Deegan J."/>
            <person name="Clutterbuck J."/>
            <person name="Andersen M.R."/>
            <person name="Archer D."/>
            <person name="Bencina M."/>
            <person name="Braus G."/>
            <person name="Coutinho P."/>
            <person name="von Dohren H."/>
            <person name="Doonan J."/>
            <person name="Driessen A.J."/>
            <person name="Durek P."/>
            <person name="Espeso E."/>
            <person name="Fekete E."/>
            <person name="Flipphi M."/>
            <person name="Estrada C.G."/>
            <person name="Geysens S."/>
            <person name="Goldman G."/>
            <person name="de Groot P.W."/>
            <person name="Hansen K."/>
            <person name="Harris S.D."/>
            <person name="Heinekamp T."/>
            <person name="Helmstaedt K."/>
            <person name="Henrissat B."/>
            <person name="Hofmann G."/>
            <person name="Homan T."/>
            <person name="Horio T."/>
            <person name="Horiuchi H."/>
            <person name="James S."/>
            <person name="Jones M."/>
            <person name="Karaffa L."/>
            <person name="Karanyi Z."/>
            <person name="Kato M."/>
            <person name="Keller N."/>
            <person name="Kelly D.E."/>
            <person name="Kiel J.A."/>
            <person name="Kim J.M."/>
            <person name="van der Klei I.J."/>
            <person name="Klis F.M."/>
            <person name="Kovalchuk A."/>
            <person name="Krasevec N."/>
            <person name="Kubicek C.P."/>
            <person name="Liu B."/>
            <person name="Maccabe A."/>
            <person name="Meyer V."/>
            <person name="Mirabito P."/>
            <person name="Miskei M."/>
            <person name="Mos M."/>
            <person name="Mullins J."/>
            <person name="Nelson D.R."/>
            <person name="Nielsen J."/>
            <person name="Oakley B.R."/>
            <person name="Osmani S.A."/>
            <person name="Pakula T."/>
            <person name="Paszewski A."/>
            <person name="Paulsen I."/>
            <person name="Pilsyk S."/>
            <person name="Pocsi I."/>
            <person name="Punt P.J."/>
            <person name="Ram A.F."/>
            <person name="Ren Q."/>
            <person name="Robellet X."/>
            <person name="Robson G."/>
            <person name="Seiboth B."/>
            <person name="van Solingen P."/>
            <person name="Specht T."/>
            <person name="Sun J."/>
            <person name="Taheri-Talesh N."/>
            <person name="Takeshita N."/>
            <person name="Ussery D."/>
            <person name="vanKuyk P.A."/>
            <person name="Visser H."/>
            <person name="van de Vondervoort P.J."/>
            <person name="de Vries R.P."/>
            <person name="Walton J."/>
            <person name="Xiang X."/>
            <person name="Xiong Y."/>
            <person name="Zeng A.P."/>
            <person name="Brandt B.W."/>
            <person name="Cornell M.J."/>
            <person name="van den Hondel C.A."/>
            <person name="Visser J."/>
            <person name="Oliver S.G."/>
            <person name="Turner G."/>
        </authorList>
    </citation>
    <scope>GENOME REANNOTATION</scope>
    <source>
        <strain evidence="10">FGSC A4 / ATCC 38163 / CBS 112.46 / NRRL 194 / M139</strain>
    </source>
</reference>
<feature type="region of interest" description="Disordered" evidence="6">
    <location>
        <begin position="106"/>
        <end position="126"/>
    </location>
</feature>
<keyword evidence="5 7" id="KW-0472">Membrane</keyword>
<dbReference type="HOGENOM" id="CLU_001265_51_1_1"/>
<dbReference type="RefSeq" id="XP_050466929.1">
    <property type="nucleotide sequence ID" value="XM_050613244.1"/>
</dbReference>
<dbReference type="SUPFAM" id="SSF103473">
    <property type="entry name" value="MFS general substrate transporter"/>
    <property type="match status" value="1"/>
</dbReference>
<dbReference type="EMBL" id="BN001301">
    <property type="protein sequence ID" value="CBF69522.1"/>
    <property type="molecule type" value="Genomic_DNA"/>
</dbReference>
<comment type="subcellular location">
    <subcellularLocation>
        <location evidence="1">Membrane</location>
        <topology evidence="1">Multi-pass membrane protein</topology>
    </subcellularLocation>
</comment>
<dbReference type="InParanoid" id="C8V0M4"/>
<dbReference type="PROSITE" id="PS50850">
    <property type="entry name" value="MFS"/>
    <property type="match status" value="1"/>
</dbReference>
<feature type="domain" description="Major facilitator superfamily (MFS) profile" evidence="8">
    <location>
        <begin position="1"/>
        <end position="348"/>
    </location>
</feature>
<dbReference type="InterPro" id="IPR036259">
    <property type="entry name" value="MFS_trans_sf"/>
</dbReference>
<name>C8V0M4_EMENI</name>
<dbReference type="eggNOG" id="KOG3764">
    <property type="taxonomic scope" value="Eukaryota"/>
</dbReference>
<dbReference type="PANTHER" id="PTHR23506:SF35">
    <property type="entry name" value="MAJOR FACILITATOR SUPERFAMILY (MFS) PROFILE DOMAIN-CONTAINING PROTEIN-RELATED"/>
    <property type="match status" value="1"/>
</dbReference>
<keyword evidence="3 7" id="KW-0812">Transmembrane</keyword>
<dbReference type="GO" id="GO:0022857">
    <property type="term" value="F:transmembrane transporter activity"/>
    <property type="evidence" value="ECO:0000318"/>
    <property type="project" value="GO_Central"/>
</dbReference>
<dbReference type="AlphaFoldDB" id="C8V0M4"/>
<feature type="transmembrane region" description="Helical" evidence="7">
    <location>
        <begin position="6"/>
        <end position="23"/>
    </location>
</feature>
<dbReference type="GO" id="GO:0016020">
    <property type="term" value="C:membrane"/>
    <property type="evidence" value="ECO:0007669"/>
    <property type="project" value="UniProtKB-SubCell"/>
</dbReference>
<reference evidence="10" key="1">
    <citation type="journal article" date="2005" name="Nature">
        <title>Sequencing of Aspergillus nidulans and comparative analysis with A. fumigatus and A. oryzae.</title>
        <authorList>
            <person name="Galagan J.E."/>
            <person name="Calvo S.E."/>
            <person name="Cuomo C."/>
            <person name="Ma L.J."/>
            <person name="Wortman J.R."/>
            <person name="Batzoglou S."/>
            <person name="Lee S.I."/>
            <person name="Basturkmen M."/>
            <person name="Spevak C.C."/>
            <person name="Clutterbuck J."/>
            <person name="Kapitonov V."/>
            <person name="Jurka J."/>
            <person name="Scazzocchio C."/>
            <person name="Farman M."/>
            <person name="Butler J."/>
            <person name="Purcell S."/>
            <person name="Harris S."/>
            <person name="Braus G.H."/>
            <person name="Draht O."/>
            <person name="Busch S."/>
            <person name="D'Enfert C."/>
            <person name="Bouchier C."/>
            <person name="Goldman G.H."/>
            <person name="Bell-Pedersen D."/>
            <person name="Griffiths-Jones S."/>
            <person name="Doonan J.H."/>
            <person name="Yu J."/>
            <person name="Vienken K."/>
            <person name="Pain A."/>
            <person name="Freitag M."/>
            <person name="Selker E.U."/>
            <person name="Archer D.B."/>
            <person name="Penalva M.A."/>
            <person name="Oakley B.R."/>
            <person name="Momany M."/>
            <person name="Tanaka T."/>
            <person name="Kumagai T."/>
            <person name="Asai K."/>
            <person name="Machida M."/>
            <person name="Nierman W.C."/>
            <person name="Denning D.W."/>
            <person name="Caddick M."/>
            <person name="Hynes M."/>
            <person name="Paoletti M."/>
            <person name="Fischer R."/>
            <person name="Miller B."/>
            <person name="Dyer P."/>
            <person name="Sachs M.S."/>
            <person name="Osmani S.A."/>
            <person name="Birren B.W."/>
        </authorList>
    </citation>
    <scope>NUCLEOTIDE SEQUENCE [LARGE SCALE GENOMIC DNA]</scope>
    <source>
        <strain evidence="10">FGSC A4 / ATCC 38163 / CBS 112.46 / NRRL 194 / M139</strain>
    </source>
</reference>
<dbReference type="OrthoDB" id="5086884at2759"/>
<evidence type="ECO:0000259" key="8">
    <source>
        <dbReference type="PROSITE" id="PS50850"/>
    </source>
</evidence>
<dbReference type="GeneID" id="2871308"/>
<feature type="transmembrane region" description="Helical" evidence="7">
    <location>
        <begin position="246"/>
        <end position="274"/>
    </location>
</feature>
<evidence type="ECO:0000313" key="10">
    <source>
        <dbReference type="Proteomes" id="UP000000560"/>
    </source>
</evidence>
<dbReference type="InterPro" id="IPR050930">
    <property type="entry name" value="MFS_Vesicular_Transporter"/>
</dbReference>
<evidence type="ECO:0000256" key="4">
    <source>
        <dbReference type="ARBA" id="ARBA00022989"/>
    </source>
</evidence>
<evidence type="ECO:0000256" key="1">
    <source>
        <dbReference type="ARBA" id="ARBA00004141"/>
    </source>
</evidence>
<dbReference type="Proteomes" id="UP000000560">
    <property type="component" value="Chromosome I"/>
</dbReference>
<evidence type="ECO:0000256" key="3">
    <source>
        <dbReference type="ARBA" id="ARBA00022692"/>
    </source>
</evidence>
<gene>
    <name evidence="9" type="ORF">ANIA_06412</name>
</gene>
<feature type="transmembrane region" description="Helical" evidence="7">
    <location>
        <begin position="208"/>
        <end position="226"/>
    </location>
</feature>
<dbReference type="Pfam" id="PF07690">
    <property type="entry name" value="MFS_1"/>
    <property type="match status" value="1"/>
</dbReference>
<dbReference type="InterPro" id="IPR020846">
    <property type="entry name" value="MFS_dom"/>
</dbReference>
<feature type="transmembrane region" description="Helical" evidence="7">
    <location>
        <begin position="322"/>
        <end position="344"/>
    </location>
</feature>
<evidence type="ECO:0000256" key="7">
    <source>
        <dbReference type="SAM" id="Phobius"/>
    </source>
</evidence>
<dbReference type="KEGG" id="ani:ANIA_06412"/>
<keyword evidence="4 7" id="KW-1133">Transmembrane helix</keyword>
<protein>
    <submittedName>
        <fullName evidence="9">MFS multidrug transporter, putative (AFU_orthologue AFUA_2G00780)</fullName>
    </submittedName>
</protein>
<organism evidence="9 10">
    <name type="scientific">Emericella nidulans (strain FGSC A4 / ATCC 38163 / CBS 112.46 / NRRL 194 / M139)</name>
    <name type="common">Aspergillus nidulans</name>
    <dbReference type="NCBI Taxonomy" id="227321"/>
    <lineage>
        <taxon>Eukaryota</taxon>
        <taxon>Fungi</taxon>
        <taxon>Dikarya</taxon>
        <taxon>Ascomycota</taxon>
        <taxon>Pezizomycotina</taxon>
        <taxon>Eurotiomycetes</taxon>
        <taxon>Eurotiomycetidae</taxon>
        <taxon>Eurotiales</taxon>
        <taxon>Aspergillaceae</taxon>
        <taxon>Aspergillus</taxon>
        <taxon>Aspergillus subgen. Nidulantes</taxon>
    </lineage>
</organism>
<evidence type="ECO:0000313" key="9">
    <source>
        <dbReference type="EMBL" id="CBF69522.1"/>
    </source>
</evidence>
<accession>C8V0M4</accession>
<evidence type="ECO:0000256" key="2">
    <source>
        <dbReference type="ARBA" id="ARBA00022448"/>
    </source>
</evidence>
<sequence length="360" mass="38726">MAGQILQSIASASVWIVAFATLVDNVDERSKGKVTATAMSFISMGIFAGPMVSGFLLELVGYWPAWFAALLLLVVDFLARLLMIETPSARKSESASDAQEQSPLLAASSGQTAQDHENETGTAAGDAKSAASRGFYRIMLTNPQILASMFNTLALSLTLASFDTTLPLHVRDVFGWGSLPVGLIFFCLQIPTIALGPGVGWLRDRIGLRYPTTVSCGLLAPLLWLLSVPGEEFPWGKLGGDKTGQVVYILAIVGIGFCLAFTRGAGTFQMMAVIHELERDNPSMFGPHGGNSRLSGLIELPFNIGMMVGPLLSGSFSEYLGYYWTCFVLAVIAMLVAISSWLYLTAQGQDVREMEEEGMI</sequence>
<evidence type="ECO:0000256" key="6">
    <source>
        <dbReference type="SAM" id="MobiDB-lite"/>
    </source>
</evidence>
<feature type="transmembrane region" description="Helical" evidence="7">
    <location>
        <begin position="145"/>
        <end position="162"/>
    </location>
</feature>
<feature type="transmembrane region" description="Helical" evidence="7">
    <location>
        <begin position="294"/>
        <end position="316"/>
    </location>
</feature>
<proteinExistence type="predicted"/>
<feature type="transmembrane region" description="Helical" evidence="7">
    <location>
        <begin position="174"/>
        <end position="196"/>
    </location>
</feature>